<reference evidence="1 2" key="2">
    <citation type="journal article" date="2022" name="Mol. Biol. Evol.">
        <title>Comparative Genomics Reveals Insights into the Divergent Evolution of Astigmatic Mites and Household Pest Adaptations.</title>
        <authorList>
            <person name="Xiong Q."/>
            <person name="Wan A.T."/>
            <person name="Liu X."/>
            <person name="Fung C.S."/>
            <person name="Xiao X."/>
            <person name="Malainual N."/>
            <person name="Hou J."/>
            <person name="Wang L."/>
            <person name="Wang M."/>
            <person name="Yang K.Y."/>
            <person name="Cui Y."/>
            <person name="Leung E.L."/>
            <person name="Nong W."/>
            <person name="Shin S.K."/>
            <person name="Au S.W."/>
            <person name="Jeong K.Y."/>
            <person name="Chew F.T."/>
            <person name="Hui J.H."/>
            <person name="Leung T.F."/>
            <person name="Tungtrongchitr A."/>
            <person name="Zhong N."/>
            <person name="Liu Z."/>
            <person name="Tsui S.K."/>
        </authorList>
    </citation>
    <scope>NUCLEOTIDE SEQUENCE [LARGE SCALE GENOMIC DNA]</scope>
    <source>
        <strain evidence="1">Derp</strain>
    </source>
</reference>
<organism evidence="1 2">
    <name type="scientific">Dermatophagoides pteronyssinus</name>
    <name type="common">European house dust mite</name>
    <dbReference type="NCBI Taxonomy" id="6956"/>
    <lineage>
        <taxon>Eukaryota</taxon>
        <taxon>Metazoa</taxon>
        <taxon>Ecdysozoa</taxon>
        <taxon>Arthropoda</taxon>
        <taxon>Chelicerata</taxon>
        <taxon>Arachnida</taxon>
        <taxon>Acari</taxon>
        <taxon>Acariformes</taxon>
        <taxon>Sarcoptiformes</taxon>
        <taxon>Astigmata</taxon>
        <taxon>Psoroptidia</taxon>
        <taxon>Analgoidea</taxon>
        <taxon>Pyroglyphidae</taxon>
        <taxon>Dermatophagoidinae</taxon>
        <taxon>Dermatophagoides</taxon>
    </lineage>
</organism>
<dbReference type="EMBL" id="NJHN03000128">
    <property type="protein sequence ID" value="KAH9412853.1"/>
    <property type="molecule type" value="Genomic_DNA"/>
</dbReference>
<evidence type="ECO:0000313" key="1">
    <source>
        <dbReference type="EMBL" id="KAH9412853.1"/>
    </source>
</evidence>
<keyword evidence="2" id="KW-1185">Reference proteome</keyword>
<proteinExistence type="predicted"/>
<accession>A0ABQ8IR99</accession>
<name>A0ABQ8IR99_DERPT</name>
<comment type="caution">
    <text evidence="1">The sequence shown here is derived from an EMBL/GenBank/DDBJ whole genome shotgun (WGS) entry which is preliminary data.</text>
</comment>
<protein>
    <submittedName>
        <fullName evidence="1">Uncharacterized protein</fullName>
    </submittedName>
</protein>
<evidence type="ECO:0000313" key="2">
    <source>
        <dbReference type="Proteomes" id="UP000887458"/>
    </source>
</evidence>
<reference evidence="1 2" key="1">
    <citation type="journal article" date="2018" name="J. Allergy Clin. Immunol.">
        <title>High-quality assembly of Dermatophagoides pteronyssinus genome and transcriptome reveals a wide range of novel allergens.</title>
        <authorList>
            <person name="Liu X.Y."/>
            <person name="Yang K.Y."/>
            <person name="Wang M.Q."/>
            <person name="Kwok J.S."/>
            <person name="Zeng X."/>
            <person name="Yang Z."/>
            <person name="Xiao X.J."/>
            <person name="Lau C.P."/>
            <person name="Li Y."/>
            <person name="Huang Z.M."/>
            <person name="Ba J.G."/>
            <person name="Yim A.K."/>
            <person name="Ouyang C.Y."/>
            <person name="Ngai S.M."/>
            <person name="Chan T.F."/>
            <person name="Leung E.L."/>
            <person name="Liu L."/>
            <person name="Liu Z.G."/>
            <person name="Tsui S.K."/>
        </authorList>
    </citation>
    <scope>NUCLEOTIDE SEQUENCE [LARGE SCALE GENOMIC DNA]</scope>
    <source>
        <strain evidence="1">Derp</strain>
    </source>
</reference>
<dbReference type="Proteomes" id="UP000887458">
    <property type="component" value="Unassembled WGS sequence"/>
</dbReference>
<sequence>MEKNYEIFKFINITQRQTNRKKLPNQQTYNIVVILNHPLAKFYTLFNQNFRKINTNIEILDTLPIQQQQQHLDKENVYAFSDHVYFMQKTCMDLI</sequence>
<gene>
    <name evidence="1" type="ORF">DERP_009835</name>
</gene>